<proteinExistence type="predicted"/>
<dbReference type="AlphaFoldDB" id="A0A4R8DUZ7"/>
<accession>A0A4R8DUZ7</accession>
<evidence type="ECO:0000313" key="3">
    <source>
        <dbReference type="Proteomes" id="UP000294498"/>
    </source>
</evidence>
<dbReference type="GO" id="GO:0016757">
    <property type="term" value="F:glycosyltransferase activity"/>
    <property type="evidence" value="ECO:0007669"/>
    <property type="project" value="UniProtKB-KW"/>
</dbReference>
<keyword evidence="2" id="KW-0808">Transferase</keyword>
<reference evidence="2 3" key="1">
    <citation type="submission" date="2019-03" db="EMBL/GenBank/DDBJ databases">
        <title>Genomic Encyclopedia of Type Strains, Phase IV (KMG-IV): sequencing the most valuable type-strain genomes for metagenomic binning, comparative biology and taxonomic classification.</title>
        <authorList>
            <person name="Goeker M."/>
        </authorList>
    </citation>
    <scope>NUCLEOTIDE SEQUENCE [LARGE SCALE GENOMIC DNA]</scope>
    <source>
        <strain evidence="2 3">DSM 100059</strain>
    </source>
</reference>
<dbReference type="InterPro" id="IPR000836">
    <property type="entry name" value="PRTase_dom"/>
</dbReference>
<dbReference type="PANTHER" id="PTHR11608">
    <property type="entry name" value="BIFUNCTIONAL PROTEIN PYRR"/>
    <property type="match status" value="1"/>
</dbReference>
<dbReference type="EMBL" id="SODV01000001">
    <property type="protein sequence ID" value="TDX02232.1"/>
    <property type="molecule type" value="Genomic_DNA"/>
</dbReference>
<name>A0A4R8DUZ7_9BACT</name>
<gene>
    <name evidence="2" type="ORF">EDB95_3286</name>
</gene>
<dbReference type="InterPro" id="IPR029057">
    <property type="entry name" value="PRTase-like"/>
</dbReference>
<dbReference type="OrthoDB" id="664757at2"/>
<dbReference type="RefSeq" id="WP_133994853.1">
    <property type="nucleotide sequence ID" value="NZ_SODV01000001.1"/>
</dbReference>
<dbReference type="Gene3D" id="3.40.50.2020">
    <property type="match status" value="1"/>
</dbReference>
<dbReference type="PANTHER" id="PTHR11608:SF0">
    <property type="entry name" value="BIFUNCTIONAL PROTEIN PYRR"/>
    <property type="match status" value="1"/>
</dbReference>
<keyword evidence="2" id="KW-0328">Glycosyltransferase</keyword>
<dbReference type="Proteomes" id="UP000294498">
    <property type="component" value="Unassembled WGS sequence"/>
</dbReference>
<comment type="caution">
    <text evidence="2">The sequence shown here is derived from an EMBL/GenBank/DDBJ whole genome shotgun (WGS) entry which is preliminary data.</text>
</comment>
<evidence type="ECO:0000259" key="1">
    <source>
        <dbReference type="Pfam" id="PF00156"/>
    </source>
</evidence>
<dbReference type="SUPFAM" id="SSF53271">
    <property type="entry name" value="PRTase-like"/>
    <property type="match status" value="1"/>
</dbReference>
<sequence length="165" mass="18147">MSERKYILSADTAARKLERMAYEIAERNTGATSLVLAGVHENGMHLAVLLQKMLVTIGLPPADLVEIQLDKKHPTTVTLSKDIPMDGQTIILVDDVANSGKTLLYALKPFLHKHPAGIQTLVLVDRAHKAYPVQPDYVGLSLSTTLQEHIFVEVEKDGVKGAWLE</sequence>
<dbReference type="InterPro" id="IPR050137">
    <property type="entry name" value="PyrR_bifunctional"/>
</dbReference>
<protein>
    <submittedName>
        <fullName evidence="2">Pyrimidine operon attenuation protein/uracil phosphoribosyltransferase</fullName>
    </submittedName>
</protein>
<dbReference type="Pfam" id="PF00156">
    <property type="entry name" value="Pribosyltran"/>
    <property type="match status" value="1"/>
</dbReference>
<feature type="domain" description="Phosphoribosyltransferase" evidence="1">
    <location>
        <begin position="9"/>
        <end position="143"/>
    </location>
</feature>
<evidence type="ECO:0000313" key="2">
    <source>
        <dbReference type="EMBL" id="TDX02232.1"/>
    </source>
</evidence>
<organism evidence="2 3">
    <name type="scientific">Dinghuibacter silviterrae</name>
    <dbReference type="NCBI Taxonomy" id="1539049"/>
    <lineage>
        <taxon>Bacteria</taxon>
        <taxon>Pseudomonadati</taxon>
        <taxon>Bacteroidota</taxon>
        <taxon>Chitinophagia</taxon>
        <taxon>Chitinophagales</taxon>
        <taxon>Chitinophagaceae</taxon>
        <taxon>Dinghuibacter</taxon>
    </lineage>
</organism>
<keyword evidence="3" id="KW-1185">Reference proteome</keyword>
<dbReference type="CDD" id="cd06223">
    <property type="entry name" value="PRTases_typeI"/>
    <property type="match status" value="1"/>
</dbReference>